<evidence type="ECO:0000256" key="6">
    <source>
        <dbReference type="ARBA" id="ARBA00023316"/>
    </source>
</evidence>
<dbReference type="PROSITE" id="PS52029">
    <property type="entry name" value="LD_TPASE"/>
    <property type="match status" value="1"/>
</dbReference>
<dbReference type="EMBL" id="BSDO01000004">
    <property type="protein sequence ID" value="GLI23231.1"/>
    <property type="molecule type" value="Genomic_DNA"/>
</dbReference>
<keyword evidence="8" id="KW-0732">Signal</keyword>
<dbReference type="InterPro" id="IPR050979">
    <property type="entry name" value="LD-transpeptidase"/>
</dbReference>
<keyword evidence="3" id="KW-0808">Transferase</keyword>
<dbReference type="Pfam" id="PF03734">
    <property type="entry name" value="YkuD"/>
    <property type="match status" value="1"/>
</dbReference>
<evidence type="ECO:0000256" key="8">
    <source>
        <dbReference type="SAM" id="SignalP"/>
    </source>
</evidence>
<evidence type="ECO:0000313" key="13">
    <source>
        <dbReference type="Proteomes" id="UP001245370"/>
    </source>
</evidence>
<gene>
    <name evidence="11" type="ORF">GGQ86_003229</name>
    <name evidence="10" type="ORF">XFLAVUS301_29050</name>
</gene>
<dbReference type="Proteomes" id="UP001245370">
    <property type="component" value="Unassembled WGS sequence"/>
</dbReference>
<dbReference type="EMBL" id="JAVDPY010000005">
    <property type="protein sequence ID" value="MDR6334747.1"/>
    <property type="molecule type" value="Genomic_DNA"/>
</dbReference>
<comment type="caution">
    <text evidence="10">The sequence shown here is derived from an EMBL/GenBank/DDBJ whole genome shotgun (WGS) entry which is preliminary data.</text>
</comment>
<comment type="similarity">
    <text evidence="2">Belongs to the YkuD family.</text>
</comment>
<feature type="chain" id="PRO_5040805484" description="L,D-TPase catalytic domain-containing protein" evidence="8">
    <location>
        <begin position="34"/>
        <end position="334"/>
    </location>
</feature>
<reference evidence="10" key="1">
    <citation type="submission" date="2022-12" db="EMBL/GenBank/DDBJ databases">
        <title>Reference genome sequencing for broad-spectrum identification of bacterial and archaeal isolates by mass spectrometry.</title>
        <authorList>
            <person name="Sekiguchi Y."/>
            <person name="Tourlousse D.M."/>
        </authorList>
    </citation>
    <scope>NUCLEOTIDE SEQUENCE</scope>
    <source>
        <strain evidence="10">301</strain>
    </source>
</reference>
<dbReference type="AlphaFoldDB" id="A0A9W6CIU8"/>
<organism evidence="10 12">
    <name type="scientific">Xanthobacter flavus</name>
    <dbReference type="NCBI Taxonomy" id="281"/>
    <lineage>
        <taxon>Bacteria</taxon>
        <taxon>Pseudomonadati</taxon>
        <taxon>Pseudomonadota</taxon>
        <taxon>Alphaproteobacteria</taxon>
        <taxon>Hyphomicrobiales</taxon>
        <taxon>Xanthobacteraceae</taxon>
        <taxon>Xanthobacter</taxon>
    </lineage>
</organism>
<evidence type="ECO:0000256" key="5">
    <source>
        <dbReference type="ARBA" id="ARBA00022984"/>
    </source>
</evidence>
<feature type="active site" description="Proton donor/acceptor" evidence="7">
    <location>
        <position position="134"/>
    </location>
</feature>
<dbReference type="GO" id="GO:0071555">
    <property type="term" value="P:cell wall organization"/>
    <property type="evidence" value="ECO:0007669"/>
    <property type="project" value="UniProtKB-UniRule"/>
</dbReference>
<dbReference type="InterPro" id="IPR038063">
    <property type="entry name" value="Transpep_catalytic_dom"/>
</dbReference>
<dbReference type="GO" id="GO:0071972">
    <property type="term" value="F:peptidoglycan L,D-transpeptidase activity"/>
    <property type="evidence" value="ECO:0007669"/>
    <property type="project" value="TreeGrafter"/>
</dbReference>
<dbReference type="NCBIfam" id="NF004785">
    <property type="entry name" value="PRK06132.1-2"/>
    <property type="match status" value="1"/>
</dbReference>
<dbReference type="CDD" id="cd16913">
    <property type="entry name" value="YkuD_like"/>
    <property type="match status" value="1"/>
</dbReference>
<evidence type="ECO:0000313" key="11">
    <source>
        <dbReference type="EMBL" id="MDR6334747.1"/>
    </source>
</evidence>
<dbReference type="Gene3D" id="2.40.440.10">
    <property type="entry name" value="L,D-transpeptidase catalytic domain-like"/>
    <property type="match status" value="1"/>
</dbReference>
<dbReference type="InterPro" id="IPR016915">
    <property type="entry name" value="UCP029342"/>
</dbReference>
<dbReference type="GO" id="GO:0005576">
    <property type="term" value="C:extracellular region"/>
    <property type="evidence" value="ECO:0007669"/>
    <property type="project" value="TreeGrafter"/>
</dbReference>
<evidence type="ECO:0000256" key="4">
    <source>
        <dbReference type="ARBA" id="ARBA00022960"/>
    </source>
</evidence>
<proteinExistence type="inferred from homology"/>
<dbReference type="RefSeq" id="WP_281808111.1">
    <property type="nucleotide sequence ID" value="NZ_BSDO01000004.1"/>
</dbReference>
<dbReference type="GO" id="GO:0016740">
    <property type="term" value="F:transferase activity"/>
    <property type="evidence" value="ECO:0007669"/>
    <property type="project" value="UniProtKB-KW"/>
</dbReference>
<dbReference type="GO" id="GO:0008360">
    <property type="term" value="P:regulation of cell shape"/>
    <property type="evidence" value="ECO:0007669"/>
    <property type="project" value="UniProtKB-UniRule"/>
</dbReference>
<evidence type="ECO:0000313" key="12">
    <source>
        <dbReference type="Proteomes" id="UP001144397"/>
    </source>
</evidence>
<evidence type="ECO:0000256" key="2">
    <source>
        <dbReference type="ARBA" id="ARBA00005992"/>
    </source>
</evidence>
<evidence type="ECO:0000256" key="1">
    <source>
        <dbReference type="ARBA" id="ARBA00004752"/>
    </source>
</evidence>
<dbReference type="GeneID" id="95763693"/>
<evidence type="ECO:0000259" key="9">
    <source>
        <dbReference type="PROSITE" id="PS52029"/>
    </source>
</evidence>
<protein>
    <recommendedName>
        <fullName evidence="9">L,D-TPase catalytic domain-containing protein</fullName>
    </recommendedName>
</protein>
<evidence type="ECO:0000313" key="10">
    <source>
        <dbReference type="EMBL" id="GLI23231.1"/>
    </source>
</evidence>
<keyword evidence="13" id="KW-1185">Reference proteome</keyword>
<dbReference type="Proteomes" id="UP001144397">
    <property type="component" value="Unassembled WGS sequence"/>
</dbReference>
<keyword evidence="5 7" id="KW-0573">Peptidoglycan synthesis</keyword>
<keyword evidence="6 7" id="KW-0961">Cell wall biogenesis/degradation</keyword>
<feature type="signal peptide" evidence="8">
    <location>
        <begin position="1"/>
        <end position="33"/>
    </location>
</feature>
<sequence length="334" mass="34661">MAVPFSLSRRGTLKLAATLAGAMVADAMLPAIAADDPDLAEIKALKPGTYVWYPERAPDGFVAIVINLTDQLCFVYRNGVRIGASTVSTGKEGYDTPTGVFTILGKDVDHHSSLYNDASMPYTERLTWSGVALHAGGLPGYPSSHGCVHLPLAFSKLVFGITHLGTPVIIADSHSAPEDVLHPGLIMSEGLEQQLATSATGEGAPQDATAAPEPVSMVVSRADSTITVLKGAQTAVQGPVSIRDPQNPLGNLVYVLMSKDGTAPRWSAVSYEGSGVAAGQAQNALARISVDPSINKQVAALVVPGATLFLTDLPAHPGTRSDGGFVVLAQKVTS</sequence>
<dbReference type="GO" id="GO:0018104">
    <property type="term" value="P:peptidoglycan-protein cross-linking"/>
    <property type="evidence" value="ECO:0007669"/>
    <property type="project" value="TreeGrafter"/>
</dbReference>
<dbReference type="SUPFAM" id="SSF141523">
    <property type="entry name" value="L,D-transpeptidase catalytic domain-like"/>
    <property type="match status" value="1"/>
</dbReference>
<feature type="domain" description="L,D-TPase catalytic" evidence="9">
    <location>
        <begin position="62"/>
        <end position="171"/>
    </location>
</feature>
<dbReference type="PANTHER" id="PTHR30582">
    <property type="entry name" value="L,D-TRANSPEPTIDASE"/>
    <property type="match status" value="1"/>
</dbReference>
<accession>A0A9W6CIU8</accession>
<dbReference type="PROSITE" id="PS51318">
    <property type="entry name" value="TAT"/>
    <property type="match status" value="1"/>
</dbReference>
<dbReference type="InterPro" id="IPR005490">
    <property type="entry name" value="LD_TPept_cat_dom"/>
</dbReference>
<evidence type="ECO:0000256" key="3">
    <source>
        <dbReference type="ARBA" id="ARBA00022679"/>
    </source>
</evidence>
<dbReference type="PIRSF" id="PIRSF029342">
    <property type="entry name" value="UCP029342_ErfK/YbiS/YcfS/YnhG"/>
    <property type="match status" value="1"/>
</dbReference>
<feature type="active site" description="Nucleophile" evidence="7">
    <location>
        <position position="147"/>
    </location>
</feature>
<name>A0A9W6CIU8_XANFL</name>
<keyword evidence="4 7" id="KW-0133">Cell shape</keyword>
<evidence type="ECO:0000256" key="7">
    <source>
        <dbReference type="PROSITE-ProRule" id="PRU01373"/>
    </source>
</evidence>
<reference evidence="11 13" key="2">
    <citation type="submission" date="2023-07" db="EMBL/GenBank/DDBJ databases">
        <title>Genomic Encyclopedia of Type Strains, Phase IV (KMG-IV): sequencing the most valuable type-strain genomes for metagenomic binning, comparative biology and taxonomic classification.</title>
        <authorList>
            <person name="Goeker M."/>
        </authorList>
    </citation>
    <scope>NUCLEOTIDE SEQUENCE [LARGE SCALE GENOMIC DNA]</scope>
    <source>
        <strain evidence="11 13">DSM 338</strain>
    </source>
</reference>
<comment type="pathway">
    <text evidence="1 7">Cell wall biogenesis; peptidoglycan biosynthesis.</text>
</comment>
<dbReference type="InterPro" id="IPR006311">
    <property type="entry name" value="TAT_signal"/>
</dbReference>
<dbReference type="PANTHER" id="PTHR30582:SF2">
    <property type="entry name" value="L,D-TRANSPEPTIDASE YCIB-RELATED"/>
    <property type="match status" value="1"/>
</dbReference>